<dbReference type="Gene3D" id="3.30.420.10">
    <property type="entry name" value="Ribonuclease H-like superfamily/Ribonuclease H"/>
    <property type="match status" value="1"/>
</dbReference>
<dbReference type="PATRIC" id="fig|1637975.4.peg.5506"/>
<dbReference type="Proteomes" id="UP000050996">
    <property type="component" value="Unassembled WGS sequence"/>
</dbReference>
<dbReference type="InterPro" id="IPR001584">
    <property type="entry name" value="Integrase_cat-core"/>
</dbReference>
<dbReference type="GO" id="GO:0015074">
    <property type="term" value="P:DNA integration"/>
    <property type="evidence" value="ECO:0007669"/>
    <property type="project" value="InterPro"/>
</dbReference>
<dbReference type="PROSITE" id="PS50994">
    <property type="entry name" value="INTEGRASE"/>
    <property type="match status" value="1"/>
</dbReference>
<protein>
    <recommendedName>
        <fullName evidence="2">Integrase catalytic domain-containing protein</fullName>
    </recommendedName>
</protein>
<dbReference type="SUPFAM" id="SSF53098">
    <property type="entry name" value="Ribonuclease H-like"/>
    <property type="match status" value="1"/>
</dbReference>
<dbReference type="InterPro" id="IPR015378">
    <property type="entry name" value="Transposase-like_Mu_C"/>
</dbReference>
<evidence type="ECO:0000313" key="4">
    <source>
        <dbReference type="Proteomes" id="UP000050996"/>
    </source>
</evidence>
<dbReference type="AlphaFoldDB" id="A0A0Q3RCV9"/>
<feature type="domain" description="Integrase catalytic" evidence="2">
    <location>
        <begin position="285"/>
        <end position="492"/>
    </location>
</feature>
<comment type="caution">
    <text evidence="3">The sequence shown here is derived from an EMBL/GenBank/DDBJ whole genome shotgun (WGS) entry which is preliminary data.</text>
</comment>
<feature type="compositionally biased region" description="Basic and acidic residues" evidence="1">
    <location>
        <begin position="668"/>
        <end position="684"/>
    </location>
</feature>
<dbReference type="EMBL" id="LJIX01000003">
    <property type="protein sequence ID" value="KQL27513.1"/>
    <property type="molecule type" value="Genomic_DNA"/>
</dbReference>
<organism evidence="3 4">
    <name type="scientific">Cytobacillus solani</name>
    <dbReference type="NCBI Taxonomy" id="1637975"/>
    <lineage>
        <taxon>Bacteria</taxon>
        <taxon>Bacillati</taxon>
        <taxon>Bacillota</taxon>
        <taxon>Bacilli</taxon>
        <taxon>Bacillales</taxon>
        <taxon>Bacillaceae</taxon>
        <taxon>Cytobacillus</taxon>
    </lineage>
</organism>
<reference evidence="3 4" key="1">
    <citation type="submission" date="2015-09" db="EMBL/GenBank/DDBJ databases">
        <title>Genome sequencing project for genomic taxonomy and phylogenomics of Bacillus-like bacteria.</title>
        <authorList>
            <person name="Liu B."/>
            <person name="Wang J."/>
            <person name="Zhu Y."/>
            <person name="Liu G."/>
            <person name="Chen Q."/>
            <person name="Chen Z."/>
            <person name="Lan J."/>
            <person name="Che J."/>
            <person name="Ge C."/>
            <person name="Shi H."/>
            <person name="Pan Z."/>
            <person name="Liu X."/>
        </authorList>
    </citation>
    <scope>NUCLEOTIDE SEQUENCE [LARGE SCALE GENOMIC DNA]</scope>
    <source>
        <strain evidence="3 4">FJAT-18043</strain>
    </source>
</reference>
<keyword evidence="4" id="KW-1185">Reference proteome</keyword>
<dbReference type="Pfam" id="PF09299">
    <property type="entry name" value="Mu-transpos_C"/>
    <property type="match status" value="1"/>
</dbReference>
<feature type="compositionally biased region" description="Basic and acidic residues" evidence="1">
    <location>
        <begin position="646"/>
        <end position="661"/>
    </location>
</feature>
<dbReference type="InterPro" id="IPR012337">
    <property type="entry name" value="RNaseH-like_sf"/>
</dbReference>
<dbReference type="GO" id="GO:0003676">
    <property type="term" value="F:nucleic acid binding"/>
    <property type="evidence" value="ECO:0007669"/>
    <property type="project" value="InterPro"/>
</dbReference>
<proteinExistence type="predicted"/>
<evidence type="ECO:0000313" key="3">
    <source>
        <dbReference type="EMBL" id="KQL27513.1"/>
    </source>
</evidence>
<evidence type="ECO:0000256" key="1">
    <source>
        <dbReference type="SAM" id="MobiDB-lite"/>
    </source>
</evidence>
<feature type="region of interest" description="Disordered" evidence="1">
    <location>
        <begin position="646"/>
        <end position="695"/>
    </location>
</feature>
<gene>
    <name evidence="3" type="ORF">AN957_00810</name>
</gene>
<dbReference type="STRING" id="1637975.AN957_00810"/>
<dbReference type="InterPro" id="IPR036397">
    <property type="entry name" value="RNaseH_sf"/>
</dbReference>
<name>A0A0Q3RCV9_9BACI</name>
<dbReference type="RefSeq" id="WP_056681768.1">
    <property type="nucleotide sequence ID" value="NZ_LJIX01000003.1"/>
</dbReference>
<evidence type="ECO:0000259" key="2">
    <source>
        <dbReference type="PROSITE" id="PS50994"/>
    </source>
</evidence>
<accession>A0A0Q3RCV9</accession>
<sequence>MEVLSVNELIVDLDTEKTYRILWIDEGYIISYVIDINDKKALPFIMTIKEIEERAKNGDFTIRIDRGIVLNRTPTINDIEHRDRTWSYIKPIVDLKPAIYQKEHRNLIIKKAMSEHNIGSHNTLLKNLRKYWQRGMVIDCLFPDYAFPEINDNISNINPNLENKEKIKKKTGRPKKNGKGGIVITEEIKMQFEKSIKKYYLNQRKPSLNYAFKKMTADYYTKLKYYDDDGNEKRILQPEEKRPTLRQYQYWFKNEFENDKVTIAREGRYKYEQNFRAVLGSSTAETEGPGDIFQIDATPSNVYLVNRFNPNWIVGRPTTYFIVDVYTHLITGLYVGLENASWKAMMNAMVNTCMDKVEYCKKFGINISPEMWPSSHLPSNFIGDRGELASHGVDHLIEGLGPRISNTPPYRPDWKGIVEKLFDTSQEKIKPFLPGYVHKDYGERGAKDYRLEASLTIEDYTKVLINFILFYNHNFYMDEYIRSEEQIRDNVQPIPIKLWEWGVKNAAGKLKKHKIDEVMFYLLPRATATITEKGIKYKRMLYTHPRALKEGWFSRARQKGSWKVDFSYDPRNMDIIYLHTKDDELFIPCTLLEHHNRYMNKTIEEIEQLLEFESEDHRNFEHTQLENELNFYSNIENVVEAANKNKKEKLDSSLSKSERTKNIKKHRKEEQFERRNDETLKPHYSEGNIVEDSKKDNLINIDDSTLKVSIKQLYVNRGRKK</sequence>